<keyword evidence="1" id="KW-0677">Repeat</keyword>
<dbReference type="AlphaFoldDB" id="A0A0P4WQP5"/>
<dbReference type="SUPFAM" id="SSF52047">
    <property type="entry name" value="RNI-like"/>
    <property type="match status" value="1"/>
</dbReference>
<accession>A0A0P4WQP5</accession>
<dbReference type="EMBL" id="GDRN01070430">
    <property type="protein sequence ID" value="JAI63885.1"/>
    <property type="molecule type" value="Transcribed_RNA"/>
</dbReference>
<protein>
    <submittedName>
        <fullName evidence="3">Uncharacterized protein</fullName>
    </submittedName>
</protein>
<dbReference type="PANTHER" id="PTHR24111">
    <property type="entry name" value="LEUCINE-RICH REPEAT-CONTAINING PROTEIN 34"/>
    <property type="match status" value="1"/>
</dbReference>
<dbReference type="InterPro" id="IPR001611">
    <property type="entry name" value="Leu-rich_rpt"/>
</dbReference>
<dbReference type="Pfam" id="PF13516">
    <property type="entry name" value="LRR_6"/>
    <property type="match status" value="1"/>
</dbReference>
<evidence type="ECO:0000256" key="2">
    <source>
        <dbReference type="SAM" id="MobiDB-lite"/>
    </source>
</evidence>
<name>A0A0P4WQP5_SCYOL</name>
<dbReference type="SMART" id="SM00368">
    <property type="entry name" value="LRR_RI"/>
    <property type="match status" value="3"/>
</dbReference>
<feature type="compositionally biased region" description="Low complexity" evidence="2">
    <location>
        <begin position="105"/>
        <end position="125"/>
    </location>
</feature>
<dbReference type="Gene3D" id="3.80.10.10">
    <property type="entry name" value="Ribonuclease Inhibitor"/>
    <property type="match status" value="1"/>
</dbReference>
<organism evidence="3">
    <name type="scientific">Scylla olivacea</name>
    <name type="common">Orange mud crab</name>
    <name type="synonym">Cancer olivacea</name>
    <dbReference type="NCBI Taxonomy" id="85551"/>
    <lineage>
        <taxon>Eukaryota</taxon>
        <taxon>Metazoa</taxon>
        <taxon>Ecdysozoa</taxon>
        <taxon>Arthropoda</taxon>
        <taxon>Crustacea</taxon>
        <taxon>Multicrustacea</taxon>
        <taxon>Malacostraca</taxon>
        <taxon>Eumalacostraca</taxon>
        <taxon>Eucarida</taxon>
        <taxon>Decapoda</taxon>
        <taxon>Pleocyemata</taxon>
        <taxon>Brachyura</taxon>
        <taxon>Eubrachyura</taxon>
        <taxon>Portunoidea</taxon>
        <taxon>Portunidae</taxon>
        <taxon>Portuninae</taxon>
        <taxon>Scylla</taxon>
    </lineage>
</organism>
<dbReference type="InterPro" id="IPR032675">
    <property type="entry name" value="LRR_dom_sf"/>
</dbReference>
<evidence type="ECO:0000313" key="3">
    <source>
        <dbReference type="EMBL" id="JAI63885.1"/>
    </source>
</evidence>
<sequence>MCGAVQELRDYCVHVIARSINEHTQLNGLTQRDLQEVCAGLSVDLPLPIALSLPLDNLYWQRRTQAHFPPPHVSLQSRLNLRKGGRGGGERAHTPAGKGGGSGGTKMSSASIPRSGSSGSAAAASTHVLSHPLPPTTVVGRRVAGGRQWRQVYVERYLSCVICATQDTKAGWRQLSALLQVCGRDVHTLHLPSLASPPPSRGNGEVVEVEPGSLSHLDLFEIISALPNLQELSIRYQSTQEGTELVWGAVGASVLDLAALTPALTPTLTHLKIYESCIDDTRAERLLAGLRGHPNLTCLDLRHNLLTCASAPHLADLLNSCPSLRSLNLHHNNIGSTGGSTLGEALARRPPLPLEALMMDLNPLGSKGGAALLQGAAASSSNNDEEVMEGKGEKGRRGLRVLSLAGCGLGDECWDPLVAALTSSLRYVCLAANCFTQEPPKEVLSIVERKGRGGKENHKKGDKEKEAEREEPPRLLLTNLDGSTYLLGSVMGGHSLAPPLLHLREALQSPLTPAAAREDLSHHLPLHGVCLREKDFFLEEELRGMCLFSKEARQVMKE</sequence>
<reference evidence="3" key="1">
    <citation type="submission" date="2015-09" db="EMBL/GenBank/DDBJ databases">
        <title>Scylla olivacea transcriptome.</title>
        <authorList>
            <person name="Ikhwanuddin M."/>
        </authorList>
    </citation>
    <scope>NUCLEOTIDE SEQUENCE</scope>
</reference>
<evidence type="ECO:0000256" key="1">
    <source>
        <dbReference type="ARBA" id="ARBA00022737"/>
    </source>
</evidence>
<dbReference type="PANTHER" id="PTHR24111:SF0">
    <property type="entry name" value="LEUCINE-RICH REPEAT-CONTAINING PROTEIN"/>
    <property type="match status" value="1"/>
</dbReference>
<feature type="region of interest" description="Disordered" evidence="2">
    <location>
        <begin position="70"/>
        <end position="135"/>
    </location>
</feature>
<dbReference type="EMBL" id="GDRN01070432">
    <property type="protein sequence ID" value="JAI63884.1"/>
    <property type="molecule type" value="Transcribed_RNA"/>
</dbReference>
<proteinExistence type="predicted"/>
<feature type="region of interest" description="Disordered" evidence="2">
    <location>
        <begin position="447"/>
        <end position="472"/>
    </location>
</feature>
<dbReference type="InterPro" id="IPR052201">
    <property type="entry name" value="LRR-containing_regulator"/>
</dbReference>